<dbReference type="RefSeq" id="XP_003138294.1">
    <property type="nucleotide sequence ID" value="XM_003138246.1"/>
</dbReference>
<dbReference type="InParanoid" id="A0A1S0U636"/>
<dbReference type="GeneID" id="9940094"/>
<dbReference type="KEGG" id="loa:LOAG_02709"/>
<accession>A0A1S0U636</accession>
<proteinExistence type="predicted"/>
<evidence type="ECO:0000313" key="1">
    <source>
        <dbReference type="EMBL" id="EFO25773.1"/>
    </source>
</evidence>
<sequence>MILRIRLGNPRVDLSGTLTLSCHSQNIRSISLADRREDGFVTTRHSHPRRSIHAHPTHRHTYHTCIYTYIHTCIHTYIHTCIHTYMHTYIHTYIHTHIHTYIHTYTHTYIHSYTHATDATIMRKLLAKSQFIVLSLTIGNAAICMWKGPTAREENMLGRED</sequence>
<name>A0A1S0U636_LOALO</name>
<protein>
    <submittedName>
        <fullName evidence="1">Uncharacterized protein</fullName>
    </submittedName>
</protein>
<reference evidence="1" key="1">
    <citation type="submission" date="2012-04" db="EMBL/GenBank/DDBJ databases">
        <title>The Genome Sequence of Loa loa.</title>
        <authorList>
            <consortium name="The Broad Institute Genome Sequencing Platform"/>
            <consortium name="Broad Institute Genome Sequencing Center for Infectious Disease"/>
            <person name="Nutman T.B."/>
            <person name="Fink D.L."/>
            <person name="Russ C."/>
            <person name="Young S."/>
            <person name="Zeng Q."/>
            <person name="Gargeya S."/>
            <person name="Alvarado L."/>
            <person name="Berlin A."/>
            <person name="Chapman S.B."/>
            <person name="Chen Z."/>
            <person name="Freedman E."/>
            <person name="Gellesch M."/>
            <person name="Goldberg J."/>
            <person name="Griggs A."/>
            <person name="Gujja S."/>
            <person name="Heilman E.R."/>
            <person name="Heiman D."/>
            <person name="Howarth C."/>
            <person name="Mehta T."/>
            <person name="Neiman D."/>
            <person name="Pearson M."/>
            <person name="Roberts A."/>
            <person name="Saif S."/>
            <person name="Shea T."/>
            <person name="Shenoy N."/>
            <person name="Sisk P."/>
            <person name="Stolte C."/>
            <person name="Sykes S."/>
            <person name="White J."/>
            <person name="Yandava C."/>
            <person name="Haas B."/>
            <person name="Henn M.R."/>
            <person name="Nusbaum C."/>
            <person name="Birren B."/>
        </authorList>
    </citation>
    <scope>NUCLEOTIDE SEQUENCE [LARGE SCALE GENOMIC DNA]</scope>
</reference>
<dbReference type="AlphaFoldDB" id="A0A1S0U636"/>
<dbReference type="EMBL" id="JH712077">
    <property type="protein sequence ID" value="EFO25773.1"/>
    <property type="molecule type" value="Genomic_DNA"/>
</dbReference>
<organism evidence="1">
    <name type="scientific">Loa loa</name>
    <name type="common">Eye worm</name>
    <name type="synonym">Filaria loa</name>
    <dbReference type="NCBI Taxonomy" id="7209"/>
    <lineage>
        <taxon>Eukaryota</taxon>
        <taxon>Metazoa</taxon>
        <taxon>Ecdysozoa</taxon>
        <taxon>Nematoda</taxon>
        <taxon>Chromadorea</taxon>
        <taxon>Rhabditida</taxon>
        <taxon>Spirurina</taxon>
        <taxon>Spiruromorpha</taxon>
        <taxon>Filarioidea</taxon>
        <taxon>Onchocercidae</taxon>
        <taxon>Loa</taxon>
    </lineage>
</organism>
<gene>
    <name evidence="1" type="ORF">LOAG_02709</name>
</gene>
<dbReference type="CTD" id="9940094"/>